<organism evidence="9 10">
    <name type="scientific">Pontibacillus halophilus JSM 076056 = DSM 19796</name>
    <dbReference type="NCBI Taxonomy" id="1385510"/>
    <lineage>
        <taxon>Bacteria</taxon>
        <taxon>Bacillati</taxon>
        <taxon>Bacillota</taxon>
        <taxon>Bacilli</taxon>
        <taxon>Bacillales</taxon>
        <taxon>Bacillaceae</taxon>
        <taxon>Pontibacillus</taxon>
    </lineage>
</organism>
<sequence>MKRNRKQKKVDKGAPKWMVTYSDMMTLILVFFILLFSMSQIDLVKFQAIADSFESRGIFDFYPSIVEFEQPSEKQNQELNVNDVNQYEIQGQNNQDNDELGGQSEEKLDELVLEVQAFLERNDMTDSITTNRTERGVVLILEEQVLFESGQASIIAEGEPFLNKVAVLLSEIPHHVKIEGHTDDRPISTYRYPSNWELSAARASSVIRYLTTEYPVDPSRFSAVGYGDTRPRVSNDTENNLRTNRRVEIVILDPQYDGAEAR</sequence>
<evidence type="ECO:0000256" key="5">
    <source>
        <dbReference type="ARBA" id="ARBA00022989"/>
    </source>
</evidence>
<gene>
    <name evidence="9" type="ORF">N781_09095</name>
</gene>
<evidence type="ECO:0000256" key="2">
    <source>
        <dbReference type="ARBA" id="ARBA00008914"/>
    </source>
</evidence>
<keyword evidence="9" id="KW-0966">Cell projection</keyword>
<evidence type="ECO:0000256" key="3">
    <source>
        <dbReference type="ARBA" id="ARBA00022475"/>
    </source>
</evidence>
<dbReference type="STRING" id="1385510.GCA_000425205_03545"/>
<dbReference type="PANTHER" id="PTHR30329:SF16">
    <property type="entry name" value="CHEMOTAXIS MOTB PROTEIN"/>
    <property type="match status" value="1"/>
</dbReference>
<dbReference type="Proteomes" id="UP000030528">
    <property type="component" value="Unassembled WGS sequence"/>
</dbReference>
<keyword evidence="6 7" id="KW-0472">Membrane</keyword>
<dbReference type="PANTHER" id="PTHR30329">
    <property type="entry name" value="STATOR ELEMENT OF FLAGELLAR MOTOR COMPLEX"/>
    <property type="match status" value="1"/>
</dbReference>
<evidence type="ECO:0000256" key="4">
    <source>
        <dbReference type="ARBA" id="ARBA00022692"/>
    </source>
</evidence>
<dbReference type="SUPFAM" id="SSF103088">
    <property type="entry name" value="OmpA-like"/>
    <property type="match status" value="1"/>
</dbReference>
<dbReference type="RefSeq" id="WP_026801722.1">
    <property type="nucleotide sequence ID" value="NZ_AULI01000023.1"/>
</dbReference>
<dbReference type="InterPro" id="IPR006665">
    <property type="entry name" value="OmpA-like"/>
</dbReference>
<comment type="caution">
    <text evidence="9">The sequence shown here is derived from an EMBL/GenBank/DDBJ whole genome shotgun (WGS) entry which is preliminary data.</text>
</comment>
<name>A0A0A5G8C9_9BACI</name>
<dbReference type="Gene3D" id="3.30.1330.60">
    <property type="entry name" value="OmpA-like domain"/>
    <property type="match status" value="1"/>
</dbReference>
<dbReference type="Pfam" id="PF00691">
    <property type="entry name" value="OmpA"/>
    <property type="match status" value="1"/>
</dbReference>
<reference evidence="9 10" key="1">
    <citation type="submission" date="2013-08" db="EMBL/GenBank/DDBJ databases">
        <authorList>
            <person name="Huang J."/>
            <person name="Wang G."/>
        </authorList>
    </citation>
    <scope>NUCLEOTIDE SEQUENCE [LARGE SCALE GENOMIC DNA]</scope>
    <source>
        <strain evidence="9 10">JSM 076056</strain>
    </source>
</reference>
<feature type="domain" description="OmpA-like" evidence="8">
    <location>
        <begin position="134"/>
        <end position="255"/>
    </location>
</feature>
<dbReference type="GO" id="GO:0005886">
    <property type="term" value="C:plasma membrane"/>
    <property type="evidence" value="ECO:0007669"/>
    <property type="project" value="UniProtKB-SubCell"/>
</dbReference>
<dbReference type="OrthoDB" id="9815217at2"/>
<comment type="similarity">
    <text evidence="2">Belongs to the MotB family.</text>
</comment>
<proteinExistence type="inferred from homology"/>
<dbReference type="PROSITE" id="PS51123">
    <property type="entry name" value="OMPA_2"/>
    <property type="match status" value="1"/>
</dbReference>
<evidence type="ECO:0000256" key="1">
    <source>
        <dbReference type="ARBA" id="ARBA00004162"/>
    </source>
</evidence>
<keyword evidence="9" id="KW-0282">Flagellum</keyword>
<dbReference type="InterPro" id="IPR025713">
    <property type="entry name" value="MotB-like_N_dom"/>
</dbReference>
<dbReference type="CDD" id="cd07185">
    <property type="entry name" value="OmpA_C-like"/>
    <property type="match status" value="1"/>
</dbReference>
<dbReference type="eggNOG" id="COG1360">
    <property type="taxonomic scope" value="Bacteria"/>
</dbReference>
<keyword evidence="10" id="KW-1185">Reference proteome</keyword>
<evidence type="ECO:0000256" key="7">
    <source>
        <dbReference type="PROSITE-ProRule" id="PRU00473"/>
    </source>
</evidence>
<dbReference type="Pfam" id="PF13677">
    <property type="entry name" value="MotB_plug"/>
    <property type="match status" value="1"/>
</dbReference>
<keyword evidence="5" id="KW-1133">Transmembrane helix</keyword>
<comment type="subcellular location">
    <subcellularLocation>
        <location evidence="1">Cell membrane</location>
        <topology evidence="1">Single-pass membrane protein</topology>
    </subcellularLocation>
</comment>
<evidence type="ECO:0000259" key="8">
    <source>
        <dbReference type="PROSITE" id="PS51123"/>
    </source>
</evidence>
<accession>A0A0A5G8C9</accession>
<dbReference type="InterPro" id="IPR050330">
    <property type="entry name" value="Bact_OuterMem_StrucFunc"/>
</dbReference>
<evidence type="ECO:0000313" key="10">
    <source>
        <dbReference type="Proteomes" id="UP000030528"/>
    </source>
</evidence>
<keyword evidence="4" id="KW-0812">Transmembrane</keyword>
<keyword evidence="3" id="KW-1003">Cell membrane</keyword>
<dbReference type="NCBIfam" id="NF005382">
    <property type="entry name" value="PRK06925.1"/>
    <property type="match status" value="1"/>
</dbReference>
<evidence type="ECO:0000256" key="6">
    <source>
        <dbReference type="ARBA" id="ARBA00023136"/>
    </source>
</evidence>
<dbReference type="EMBL" id="AVPE01000023">
    <property type="protein sequence ID" value="KGX89396.1"/>
    <property type="molecule type" value="Genomic_DNA"/>
</dbReference>
<dbReference type="InterPro" id="IPR036737">
    <property type="entry name" value="OmpA-like_sf"/>
</dbReference>
<keyword evidence="9" id="KW-0969">Cilium</keyword>
<dbReference type="AlphaFoldDB" id="A0A0A5G8C9"/>
<protein>
    <submittedName>
        <fullName evidence="9">Flagellar motor protein MotS</fullName>
    </submittedName>
</protein>
<evidence type="ECO:0000313" key="9">
    <source>
        <dbReference type="EMBL" id="KGX89396.1"/>
    </source>
</evidence>